<keyword evidence="5" id="KW-0012">Acyltransferase</keyword>
<sequence>MKYSYSYYNEEDFDTYVKQFDNYSLLQSREWGAVKSPIWKNKKVLFYENEKVVGTALILIREIAFHKNFIYIPYGPLFDYSNKELFNFVTESLKKIAKENKAIFVKVVPPVFDDNSISVDFKINGWVENVTEKSFDSIQPKLNAVIKDFKMSKRMKQERRTTENKNVHSVYSIDTEASFETLLHDFYSLTKLTEKRQGIKLRNKDYFRQLLYRYPNSFITVSYIDKEKQIAKLNEEYNKSNSEKAKQELEKLKHNQAKNIPISGTLTVIYGDTAELLYAGFDDNFKSYNSASYSWSNSIMKAFELNPNLKYVNLGGVENDGHLLNFKKKFHPEIRTSCNEFDLPISPLYYLFKFALKHKKLILKFIKK</sequence>
<keyword evidence="2" id="KW-0808">Transferase</keyword>
<comment type="similarity">
    <text evidence="1">Belongs to the FemABX family.</text>
</comment>
<evidence type="ECO:0000256" key="3">
    <source>
        <dbReference type="ARBA" id="ARBA00022960"/>
    </source>
</evidence>
<dbReference type="PANTHER" id="PTHR36174">
    <property type="entry name" value="LIPID II:GLYCINE GLYCYLTRANSFERASE"/>
    <property type="match status" value="1"/>
</dbReference>
<keyword evidence="7" id="KW-0175">Coiled coil</keyword>
<evidence type="ECO:0000256" key="1">
    <source>
        <dbReference type="ARBA" id="ARBA00009943"/>
    </source>
</evidence>
<evidence type="ECO:0000256" key="4">
    <source>
        <dbReference type="ARBA" id="ARBA00022984"/>
    </source>
</evidence>
<dbReference type="Pfam" id="PF02388">
    <property type="entry name" value="FemAB"/>
    <property type="match status" value="2"/>
</dbReference>
<keyword evidence="4" id="KW-0573">Peptidoglycan synthesis</keyword>
<dbReference type="GO" id="GO:0016755">
    <property type="term" value="F:aminoacyltransferase activity"/>
    <property type="evidence" value="ECO:0007669"/>
    <property type="project" value="InterPro"/>
</dbReference>
<reference evidence="8" key="1">
    <citation type="journal article" date="2021" name="Proc. Natl. Acad. Sci. U.S.A.">
        <title>A Catalog of Tens of Thousands of Viruses from Human Metagenomes Reveals Hidden Associations with Chronic Diseases.</title>
        <authorList>
            <person name="Tisza M.J."/>
            <person name="Buck C.B."/>
        </authorList>
    </citation>
    <scope>NUCLEOTIDE SEQUENCE</scope>
    <source>
        <strain evidence="8">CtHip2</strain>
    </source>
</reference>
<proteinExistence type="inferred from homology"/>
<dbReference type="PANTHER" id="PTHR36174:SF1">
    <property type="entry name" value="LIPID II:GLYCINE GLYCYLTRANSFERASE"/>
    <property type="match status" value="1"/>
</dbReference>
<dbReference type="SUPFAM" id="SSF55729">
    <property type="entry name" value="Acyl-CoA N-acyltransferases (Nat)"/>
    <property type="match status" value="2"/>
</dbReference>
<dbReference type="InterPro" id="IPR003447">
    <property type="entry name" value="FEMABX"/>
</dbReference>
<accession>A0A8S5RUW0</accession>
<organism evidence="8">
    <name type="scientific">Siphoviridae sp. ctHip2</name>
    <dbReference type="NCBI Taxonomy" id="2827830"/>
    <lineage>
        <taxon>Viruses</taxon>
        <taxon>Duplodnaviria</taxon>
        <taxon>Heunggongvirae</taxon>
        <taxon>Uroviricota</taxon>
        <taxon>Caudoviricetes</taxon>
    </lineage>
</organism>
<evidence type="ECO:0000256" key="2">
    <source>
        <dbReference type="ARBA" id="ARBA00022679"/>
    </source>
</evidence>
<dbReference type="InterPro" id="IPR016181">
    <property type="entry name" value="Acyl_CoA_acyltransferase"/>
</dbReference>
<keyword evidence="6" id="KW-0961">Cell wall biogenesis/degradation</keyword>
<protein>
    <submittedName>
        <fullName evidence="8">FemAB family protein</fullName>
    </submittedName>
</protein>
<feature type="coiled-coil region" evidence="7">
    <location>
        <begin position="223"/>
        <end position="250"/>
    </location>
</feature>
<dbReference type="EMBL" id="BK032497">
    <property type="protein sequence ID" value="DAF42548.1"/>
    <property type="molecule type" value="Genomic_DNA"/>
</dbReference>
<dbReference type="Gene3D" id="3.40.630.30">
    <property type="match status" value="1"/>
</dbReference>
<evidence type="ECO:0000256" key="7">
    <source>
        <dbReference type="SAM" id="Coils"/>
    </source>
</evidence>
<dbReference type="PROSITE" id="PS51191">
    <property type="entry name" value="FEMABX"/>
    <property type="match status" value="1"/>
</dbReference>
<name>A0A8S5RUW0_9CAUD</name>
<dbReference type="GO" id="GO:0044038">
    <property type="term" value="P:cell wall macromolecule biosynthetic process"/>
    <property type="evidence" value="ECO:0007669"/>
    <property type="project" value="InterPro"/>
</dbReference>
<dbReference type="InterPro" id="IPR050644">
    <property type="entry name" value="PG_Glycine_Bridge_Synth"/>
</dbReference>
<keyword evidence="3" id="KW-0133">Cell shape</keyword>
<evidence type="ECO:0000256" key="5">
    <source>
        <dbReference type="ARBA" id="ARBA00023315"/>
    </source>
</evidence>
<evidence type="ECO:0000256" key="6">
    <source>
        <dbReference type="ARBA" id="ARBA00023316"/>
    </source>
</evidence>
<dbReference type="GO" id="GO:0071555">
    <property type="term" value="P:cell wall organization"/>
    <property type="evidence" value="ECO:0007669"/>
    <property type="project" value="UniProtKB-KW"/>
</dbReference>
<evidence type="ECO:0000313" key="8">
    <source>
        <dbReference type="EMBL" id="DAF42548.1"/>
    </source>
</evidence>